<reference evidence="1 2" key="1">
    <citation type="journal article" date="2020" name="Front. Microbiol.">
        <title>Phenotypic and Genetic Characterization of the Cheese Ripening Yeast Geotrichum candidum.</title>
        <authorList>
            <person name="Perkins V."/>
            <person name="Vignola S."/>
            <person name="Lessard M.H."/>
            <person name="Plante P.L."/>
            <person name="Corbeil J."/>
            <person name="Dugat-Bony E."/>
            <person name="Frenette M."/>
            <person name="Labrie S."/>
        </authorList>
    </citation>
    <scope>NUCLEOTIDE SEQUENCE [LARGE SCALE GENOMIC DNA]</scope>
    <source>
        <strain evidence="1 2">LMA-1147</strain>
    </source>
</reference>
<keyword evidence="2" id="KW-1185">Reference proteome</keyword>
<sequence length="304" mass="32524">MAALQDRRRILGPIDAVSVTYETTSDLLGNLREDARTRNPEHIQRIFLQPNLVVNASGSCYYEVGGIRLQCSVHGPRPIRGSFTDRAAFNVEVKLAPFIVDPANAELLQKGQGQGPTSARPNGTSVLEREMAAFIQNSLGPAILLEAYPKSTIDLFVNVIECGLNSKALYAAGVNAASTALVDADIALRDIVTAGAAVIPLGSTSEPYADPEYRAQHGDLSAVVSYMTASNKEVVSMAIDGGALTESQMNACLRTTLDMAESARALINRVLIMEFRGKEQALQKVAKEQAAVAANEEDSMEVDA</sequence>
<gene>
    <name evidence="1" type="ORF">D0Z00_000284</name>
</gene>
<dbReference type="Proteomes" id="UP000744676">
    <property type="component" value="Unassembled WGS sequence"/>
</dbReference>
<name>A0ACB6VAX2_9ASCO</name>
<evidence type="ECO:0000313" key="2">
    <source>
        <dbReference type="Proteomes" id="UP000744676"/>
    </source>
</evidence>
<accession>A0ACB6VAX2</accession>
<organism evidence="1 2">
    <name type="scientific">Geotrichum galactomycetum</name>
    <dbReference type="NCBI Taxonomy" id="27317"/>
    <lineage>
        <taxon>Eukaryota</taxon>
        <taxon>Fungi</taxon>
        <taxon>Dikarya</taxon>
        <taxon>Ascomycota</taxon>
        <taxon>Saccharomycotina</taxon>
        <taxon>Dipodascomycetes</taxon>
        <taxon>Dipodascales</taxon>
        <taxon>Dipodascaceae</taxon>
        <taxon>Geotrichum</taxon>
    </lineage>
</organism>
<comment type="caution">
    <text evidence="1">The sequence shown here is derived from an EMBL/GenBank/DDBJ whole genome shotgun (WGS) entry which is preliminary data.</text>
</comment>
<evidence type="ECO:0000313" key="1">
    <source>
        <dbReference type="EMBL" id="KAF5102574.1"/>
    </source>
</evidence>
<protein>
    <submittedName>
        <fullName evidence="1">Uncharacterized protein</fullName>
    </submittedName>
</protein>
<proteinExistence type="predicted"/>
<dbReference type="EMBL" id="QVQA01000004">
    <property type="protein sequence ID" value="KAF5102574.1"/>
    <property type="molecule type" value="Genomic_DNA"/>
</dbReference>